<evidence type="ECO:0000313" key="4">
    <source>
        <dbReference type="Proteomes" id="UP000637788"/>
    </source>
</evidence>
<dbReference type="InterPro" id="IPR036890">
    <property type="entry name" value="HATPase_C_sf"/>
</dbReference>
<dbReference type="InterPro" id="IPR013656">
    <property type="entry name" value="PAS_4"/>
</dbReference>
<dbReference type="EMBL" id="BMPQ01000028">
    <property type="protein sequence ID" value="GGL02350.1"/>
    <property type="molecule type" value="Genomic_DNA"/>
</dbReference>
<dbReference type="SUPFAM" id="SSF55874">
    <property type="entry name" value="ATPase domain of HSP90 chaperone/DNA topoisomerase II/histidine kinase"/>
    <property type="match status" value="1"/>
</dbReference>
<name>A0A917RE23_9ACTN</name>
<dbReference type="CDD" id="cd16936">
    <property type="entry name" value="HATPase_RsbW-like"/>
    <property type="match status" value="1"/>
</dbReference>
<dbReference type="FunFam" id="3.60.40.10:FF:000031">
    <property type="entry name" value="PAS sensor protein"/>
    <property type="match status" value="1"/>
</dbReference>
<organism evidence="3 4">
    <name type="scientific">Streptomyces flaveus</name>
    <dbReference type="NCBI Taxonomy" id="66370"/>
    <lineage>
        <taxon>Bacteria</taxon>
        <taxon>Bacillati</taxon>
        <taxon>Actinomycetota</taxon>
        <taxon>Actinomycetes</taxon>
        <taxon>Kitasatosporales</taxon>
        <taxon>Streptomycetaceae</taxon>
        <taxon>Streptomyces</taxon>
        <taxon>Streptomyces aurantiacus group</taxon>
    </lineage>
</organism>
<dbReference type="PANTHER" id="PTHR43156">
    <property type="entry name" value="STAGE II SPORULATION PROTEIN E-RELATED"/>
    <property type="match status" value="1"/>
</dbReference>
<dbReference type="SMART" id="SM00091">
    <property type="entry name" value="PAS"/>
    <property type="match status" value="2"/>
</dbReference>
<dbReference type="Gene3D" id="3.60.40.10">
    <property type="entry name" value="PPM-type phosphatase domain"/>
    <property type="match status" value="1"/>
</dbReference>
<dbReference type="FunFam" id="3.30.565.10:FF:000028">
    <property type="entry name" value="PAS sensor protein"/>
    <property type="match status" value="1"/>
</dbReference>
<dbReference type="InterPro" id="IPR013767">
    <property type="entry name" value="PAS_fold"/>
</dbReference>
<evidence type="ECO:0000259" key="2">
    <source>
        <dbReference type="PROSITE" id="PS50112"/>
    </source>
</evidence>
<evidence type="ECO:0000313" key="3">
    <source>
        <dbReference type="EMBL" id="GGL02350.1"/>
    </source>
</evidence>
<dbReference type="SUPFAM" id="SSF55785">
    <property type="entry name" value="PYP-like sensor domain (PAS domain)"/>
    <property type="match status" value="2"/>
</dbReference>
<dbReference type="CDD" id="cd00130">
    <property type="entry name" value="PAS"/>
    <property type="match status" value="2"/>
</dbReference>
<dbReference type="Gene3D" id="3.30.450.40">
    <property type="match status" value="1"/>
</dbReference>
<reference evidence="3" key="2">
    <citation type="submission" date="2020-09" db="EMBL/GenBank/DDBJ databases">
        <authorList>
            <person name="Sun Q."/>
            <person name="Ohkuma M."/>
        </authorList>
    </citation>
    <scope>NUCLEOTIDE SEQUENCE</scope>
    <source>
        <strain evidence="3">JCM 3035</strain>
    </source>
</reference>
<dbReference type="SMART" id="SM00331">
    <property type="entry name" value="PP2C_SIG"/>
    <property type="match status" value="1"/>
</dbReference>
<feature type="domain" description="PAS" evidence="2">
    <location>
        <begin position="111"/>
        <end position="184"/>
    </location>
</feature>
<dbReference type="InterPro" id="IPR001932">
    <property type="entry name" value="PPM-type_phosphatase-like_dom"/>
</dbReference>
<dbReference type="NCBIfam" id="TIGR00229">
    <property type="entry name" value="sensory_box"/>
    <property type="match status" value="2"/>
</dbReference>
<dbReference type="PANTHER" id="PTHR43156:SF2">
    <property type="entry name" value="STAGE II SPORULATION PROTEIN E"/>
    <property type="match status" value="1"/>
</dbReference>
<dbReference type="InterPro" id="IPR035965">
    <property type="entry name" value="PAS-like_dom_sf"/>
</dbReference>
<dbReference type="SMART" id="SM00065">
    <property type="entry name" value="GAF"/>
    <property type="match status" value="1"/>
</dbReference>
<dbReference type="GO" id="GO:0016791">
    <property type="term" value="F:phosphatase activity"/>
    <property type="evidence" value="ECO:0007669"/>
    <property type="project" value="TreeGrafter"/>
</dbReference>
<dbReference type="InterPro" id="IPR036457">
    <property type="entry name" value="PPM-type-like_dom_sf"/>
</dbReference>
<evidence type="ECO:0000256" key="1">
    <source>
        <dbReference type="ARBA" id="ARBA00022801"/>
    </source>
</evidence>
<reference evidence="3" key="1">
    <citation type="journal article" date="2014" name="Int. J. Syst. Evol. Microbiol.">
        <title>Complete genome sequence of Corynebacterium casei LMG S-19264T (=DSM 44701T), isolated from a smear-ripened cheese.</title>
        <authorList>
            <consortium name="US DOE Joint Genome Institute (JGI-PGF)"/>
            <person name="Walter F."/>
            <person name="Albersmeier A."/>
            <person name="Kalinowski J."/>
            <person name="Ruckert C."/>
        </authorList>
    </citation>
    <scope>NUCLEOTIDE SEQUENCE</scope>
    <source>
        <strain evidence="3">JCM 3035</strain>
    </source>
</reference>
<gene>
    <name evidence="3" type="ORF">GCM10010094_74010</name>
</gene>
<dbReference type="Gene3D" id="3.30.565.10">
    <property type="entry name" value="Histidine kinase-like ATPase, C-terminal domain"/>
    <property type="match status" value="1"/>
</dbReference>
<comment type="caution">
    <text evidence="3">The sequence shown here is derived from an EMBL/GenBank/DDBJ whole genome shotgun (WGS) entry which is preliminary data.</text>
</comment>
<dbReference type="SUPFAM" id="SSF81606">
    <property type="entry name" value="PP2C-like"/>
    <property type="match status" value="1"/>
</dbReference>
<feature type="domain" description="PAS" evidence="2">
    <location>
        <begin position="15"/>
        <end position="52"/>
    </location>
</feature>
<dbReference type="InterPro" id="IPR003594">
    <property type="entry name" value="HATPase_dom"/>
</dbReference>
<dbReference type="Pfam" id="PF08448">
    <property type="entry name" value="PAS_4"/>
    <property type="match status" value="1"/>
</dbReference>
<protein>
    <recommendedName>
        <fullName evidence="2">PAS domain-containing protein</fullName>
    </recommendedName>
</protein>
<dbReference type="Proteomes" id="UP000637788">
    <property type="component" value="Unassembled WGS sequence"/>
</dbReference>
<keyword evidence="1" id="KW-0378">Hydrolase</keyword>
<dbReference type="GO" id="GO:0006355">
    <property type="term" value="P:regulation of DNA-templated transcription"/>
    <property type="evidence" value="ECO:0007669"/>
    <property type="project" value="InterPro"/>
</dbReference>
<dbReference type="Pfam" id="PF01590">
    <property type="entry name" value="GAF"/>
    <property type="match status" value="1"/>
</dbReference>
<dbReference type="InterPro" id="IPR052016">
    <property type="entry name" value="Bact_Sigma-Reg"/>
</dbReference>
<sequence>MDPDVFGSGWEATAVVDGGGRILAWSEDARRMLGHDSADAVGRDARELLAAELPYAVRGACASRTAWSGGAVVRTREGRRLELLVHLRPLTGADDDPLWIVAATAADEPAPETLNRWAIEQLPIAVVVCDDDGRIVRTNEAFTAMSGATEDQLRGRGIAERTTGEVVDGLDELPRLAEEAMRTGDVVRHQAYVRTLGTRRERSWSSLLFPLKDPQGRARGVAAAVYDTTEQYWARRRMSVVNAASLSIGTTLDVTRTAQELAEIGIEGFADFVLVDLLDDLFQNTETDLTPGAGPLVFRRCAQASVLEGCPEATVEIGQRHVYAADSPQAKALAVSRPSQHRLDSASLPAWLTADADRARSVITHGMHALLVVPLQARGVTLGLAQFHRHRITEPFDDEDLLLAREIATRAALSIDNARRYSRERATAVTLQRSLLQRGTPVQSAVDVATRYLPAGTRAGVGGDWFDVIPLSGARVALVVGDVVGHGLRASATMAQLRTAVRTLADVDLRPDELLTQLDDVVIRLAREEPGAPGSVAGARPVAELSATCLYAVYDPVSRSCSLASAGHVLPAVVTPDGTVAFPDLSVGPPLGLGGLPFEISEFELAEGSLLALYTDGLIEARDRNIDTGLALMGRVLGQPVRSLEKLCDDLLDELLPGRPVDDVAILLARTRVLDTTRVATWDLPNNPQIVAEARKFASAQLAAWGLEEAVFTTELVVSELVTNAIRYGGDPIRLRLIRDEVLICEVSDGSNTAPHLRRARVFDEGGRGLLLVAQLTESWGTRQTPFGKIIWAELSVTPEV</sequence>
<dbReference type="RefSeq" id="WP_189326131.1">
    <property type="nucleotide sequence ID" value="NZ_BMPQ01000028.1"/>
</dbReference>
<dbReference type="Gene3D" id="3.30.450.20">
    <property type="entry name" value="PAS domain"/>
    <property type="match status" value="2"/>
</dbReference>
<accession>A0A917RE23</accession>
<dbReference type="PROSITE" id="PS50112">
    <property type="entry name" value="PAS"/>
    <property type="match status" value="2"/>
</dbReference>
<dbReference type="InterPro" id="IPR003018">
    <property type="entry name" value="GAF"/>
</dbReference>
<proteinExistence type="predicted"/>
<keyword evidence="4" id="KW-1185">Reference proteome</keyword>
<dbReference type="SUPFAM" id="SSF55781">
    <property type="entry name" value="GAF domain-like"/>
    <property type="match status" value="1"/>
</dbReference>
<dbReference type="Pfam" id="PF00989">
    <property type="entry name" value="PAS"/>
    <property type="match status" value="1"/>
</dbReference>
<dbReference type="AlphaFoldDB" id="A0A917RE23"/>
<dbReference type="InterPro" id="IPR029016">
    <property type="entry name" value="GAF-like_dom_sf"/>
</dbReference>
<dbReference type="Pfam" id="PF07228">
    <property type="entry name" value="SpoIIE"/>
    <property type="match status" value="1"/>
</dbReference>
<dbReference type="Pfam" id="PF13581">
    <property type="entry name" value="HATPase_c_2"/>
    <property type="match status" value="1"/>
</dbReference>
<dbReference type="InterPro" id="IPR000014">
    <property type="entry name" value="PAS"/>
</dbReference>
<dbReference type="FunFam" id="3.30.450.40:FF:000035">
    <property type="entry name" value="PAS sensor protein"/>
    <property type="match status" value="1"/>
</dbReference>